<evidence type="ECO:0000313" key="2">
    <source>
        <dbReference type="Proteomes" id="UP000000925"/>
    </source>
</evidence>
<dbReference type="HOGENOM" id="CLU_1945108_0_0_0"/>
<organism evidence="1 2">
    <name type="scientific">Coraliomargarita akajimensis (strain DSM 45221 / IAM 15411 / JCM 23193 / KCTC 12865 / 04OKA010-24)</name>
    <dbReference type="NCBI Taxonomy" id="583355"/>
    <lineage>
        <taxon>Bacteria</taxon>
        <taxon>Pseudomonadati</taxon>
        <taxon>Verrucomicrobiota</taxon>
        <taxon>Opitutia</taxon>
        <taxon>Puniceicoccales</taxon>
        <taxon>Coraliomargaritaceae</taxon>
        <taxon>Coraliomargarita</taxon>
    </lineage>
</organism>
<accession>D5EMX2</accession>
<keyword evidence="2" id="KW-1185">Reference proteome</keyword>
<dbReference type="STRING" id="583355.Caka_2345"/>
<dbReference type="Proteomes" id="UP000000925">
    <property type="component" value="Chromosome"/>
</dbReference>
<evidence type="ECO:0000313" key="1">
    <source>
        <dbReference type="EMBL" id="ADE55362.1"/>
    </source>
</evidence>
<protein>
    <submittedName>
        <fullName evidence="1">Uncharacterized protein</fullName>
    </submittedName>
</protein>
<name>D5EMX2_CORAD</name>
<dbReference type="EMBL" id="CP001998">
    <property type="protein sequence ID" value="ADE55362.1"/>
    <property type="molecule type" value="Genomic_DNA"/>
</dbReference>
<reference evidence="1 2" key="1">
    <citation type="journal article" date="2010" name="Stand. Genomic Sci.">
        <title>Complete genome sequence of Coraliomargarita akajimensis type strain (04OKA010-24).</title>
        <authorList>
            <person name="Mavromatis K."/>
            <person name="Abt B."/>
            <person name="Brambilla E."/>
            <person name="Lapidus A."/>
            <person name="Copeland A."/>
            <person name="Deshpande S."/>
            <person name="Nolan M."/>
            <person name="Lucas S."/>
            <person name="Tice H."/>
            <person name="Cheng J.F."/>
            <person name="Han C."/>
            <person name="Detter J.C."/>
            <person name="Woyke T."/>
            <person name="Goodwin L."/>
            <person name="Pitluck S."/>
            <person name="Held B."/>
            <person name="Brettin T."/>
            <person name="Tapia R."/>
            <person name="Ivanova N."/>
            <person name="Mikhailova N."/>
            <person name="Pati A."/>
            <person name="Liolios K."/>
            <person name="Chen A."/>
            <person name="Palaniappan K."/>
            <person name="Land M."/>
            <person name="Hauser L."/>
            <person name="Chang Y.J."/>
            <person name="Jeffries C.D."/>
            <person name="Rohde M."/>
            <person name="Goker M."/>
            <person name="Bristow J."/>
            <person name="Eisen J.A."/>
            <person name="Markowitz V."/>
            <person name="Hugenholtz P."/>
            <person name="Klenk H.P."/>
            <person name="Kyrpides N.C."/>
        </authorList>
    </citation>
    <scope>NUCLEOTIDE SEQUENCE [LARGE SCALE GENOMIC DNA]</scope>
    <source>
        <strain evidence="2">DSM 45221 / IAM 15411 / JCM 23193 / KCTC 12865</strain>
    </source>
</reference>
<proteinExistence type="predicted"/>
<dbReference type="KEGG" id="caa:Caka_2345"/>
<dbReference type="AlphaFoldDB" id="D5EMX2"/>
<sequence length="129" mass="14574">MLNKSLAKRLHLLGLCCKTEALTMHSVSEALDNPKTVIWSHSDRQADFYELPTDGGEMNQVLTWLLQYYTEIKLWMGVETEEGAELYLTCSPSQRQTIVANLRQYIDNDNMFEAVADAAPEKTSESTVA</sequence>
<gene>
    <name evidence="1" type="ordered locus">Caka_2345</name>
</gene>